<dbReference type="GO" id="GO:0008270">
    <property type="term" value="F:zinc ion binding"/>
    <property type="evidence" value="ECO:0007669"/>
    <property type="project" value="InterPro"/>
</dbReference>
<dbReference type="OMA" id="ACRIRHD"/>
<evidence type="ECO:0000256" key="1">
    <source>
        <dbReference type="ARBA" id="ARBA00022737"/>
    </source>
</evidence>
<dbReference type="InterPro" id="IPR011990">
    <property type="entry name" value="TPR-like_helical_dom_sf"/>
</dbReference>
<dbReference type="Pfam" id="PF14432">
    <property type="entry name" value="DYW_deaminase"/>
    <property type="match status" value="1"/>
</dbReference>
<evidence type="ECO:0000313" key="5">
    <source>
        <dbReference type="Proteomes" id="UP000036987"/>
    </source>
</evidence>
<dbReference type="NCBIfam" id="TIGR00756">
    <property type="entry name" value="PPR"/>
    <property type="match status" value="3"/>
</dbReference>
<dbReference type="PROSITE" id="PS51375">
    <property type="entry name" value="PPR"/>
    <property type="match status" value="3"/>
</dbReference>
<dbReference type="Pfam" id="PF20431">
    <property type="entry name" value="E_motif"/>
    <property type="match status" value="1"/>
</dbReference>
<sequence length="780" mass="87762">MEETIINLFLNHHKADARCIHGCLLKISNLVSSLFICNNLIRHYVTQLLLHDARRLFDEMPLKNDHSWFAMISGYTGIGNLRNAVSLFKSLQDGVTNKYVFGTILKGCTSARNLRAGMQFHCGATKYGIVTEAFIASTLVNMYGKCGDFLQCWKAFEHIPDKDVVAWTTMISVLANQERPDLRDSAFQVFVDMLSNGVWGVNMTFNSVVKIFDEPRKLSQAKQIHGCIVKFGIEVDDLLGSALIAMYGNCHGLDEAIRLSSRVHTMDMVSWTCLLDAYIKNGAYCDAMLVFNDMVNQKKLRMDPFAVTCILGACCSVRMVKELHGYALRKDIIDVSVSNALITVYGRYNQVRKAEFVFRLMKKKDGISWTALSTCYLQNHREDEAFSLFSDMIRQGWNPSLFSITGAIRGCSSIGSLFLGEAMHSRAVKMGIEPELSVKNSLTTMYGKCGDIIAALRVFLSGRRDVVSWNAMIAAFSHHGFEKEALSLFYDMQKEGTEPDDYTFLGVLVSCNRAGRGRVDEAVQYFDSMKSVYGIEPKMEHYACMVDMFGRSGKLSDAMEFINAMMILPCSTNNHMVWETLLASCMVHGDIQLGRISAEKILEIAPDDSAAYTIISNLHASKGMWSVKADVLAWMKSRGIKKEASKSWVEINGRIHVFFTNGTSHPMMDSILDKLEEIKIKMIEAGYVPDTNCVLQDIEDEQKQRVLLHHSEKLALAFALLVSAVGGRRPIRIMQNLRCCGDCHAAFKIISSIEDQHIILGERNRFHHFRRGACSCKDYW</sequence>
<dbReference type="Gene3D" id="1.25.40.10">
    <property type="entry name" value="Tetratricopeptide repeat domain"/>
    <property type="match status" value="4"/>
</dbReference>
<organism evidence="4 5">
    <name type="scientific">Zostera marina</name>
    <name type="common">Eelgrass</name>
    <dbReference type="NCBI Taxonomy" id="29655"/>
    <lineage>
        <taxon>Eukaryota</taxon>
        <taxon>Viridiplantae</taxon>
        <taxon>Streptophyta</taxon>
        <taxon>Embryophyta</taxon>
        <taxon>Tracheophyta</taxon>
        <taxon>Spermatophyta</taxon>
        <taxon>Magnoliopsida</taxon>
        <taxon>Liliopsida</taxon>
        <taxon>Zosteraceae</taxon>
        <taxon>Zostera</taxon>
    </lineage>
</organism>
<feature type="repeat" description="PPR" evidence="2">
    <location>
        <begin position="365"/>
        <end position="399"/>
    </location>
</feature>
<dbReference type="OrthoDB" id="185373at2759"/>
<dbReference type="FunFam" id="1.25.40.10:FF:001093">
    <property type="entry name" value="Pentatricopeptide repeat-containing protein At2g34400"/>
    <property type="match status" value="1"/>
</dbReference>
<reference evidence="5" key="1">
    <citation type="journal article" date="2016" name="Nature">
        <title>The genome of the seagrass Zostera marina reveals angiosperm adaptation to the sea.</title>
        <authorList>
            <person name="Olsen J.L."/>
            <person name="Rouze P."/>
            <person name="Verhelst B."/>
            <person name="Lin Y.-C."/>
            <person name="Bayer T."/>
            <person name="Collen J."/>
            <person name="Dattolo E."/>
            <person name="De Paoli E."/>
            <person name="Dittami S."/>
            <person name="Maumus F."/>
            <person name="Michel G."/>
            <person name="Kersting A."/>
            <person name="Lauritano C."/>
            <person name="Lohaus R."/>
            <person name="Toepel M."/>
            <person name="Tonon T."/>
            <person name="Vanneste K."/>
            <person name="Amirebrahimi M."/>
            <person name="Brakel J."/>
            <person name="Bostroem C."/>
            <person name="Chovatia M."/>
            <person name="Grimwood J."/>
            <person name="Jenkins J.W."/>
            <person name="Jueterbock A."/>
            <person name="Mraz A."/>
            <person name="Stam W.T."/>
            <person name="Tice H."/>
            <person name="Bornberg-Bauer E."/>
            <person name="Green P.J."/>
            <person name="Pearson G.A."/>
            <person name="Procaccini G."/>
            <person name="Duarte C.M."/>
            <person name="Schmutz J."/>
            <person name="Reusch T.B.H."/>
            <person name="Van de Peer Y."/>
        </authorList>
    </citation>
    <scope>NUCLEOTIDE SEQUENCE [LARGE SCALE GENOMIC DNA]</scope>
    <source>
        <strain evidence="5">cv. Finnish</strain>
    </source>
</reference>
<proteinExistence type="predicted"/>
<dbReference type="Proteomes" id="UP000036987">
    <property type="component" value="Unassembled WGS sequence"/>
</dbReference>
<dbReference type="PANTHER" id="PTHR47926">
    <property type="entry name" value="PENTATRICOPEPTIDE REPEAT-CONTAINING PROTEIN"/>
    <property type="match status" value="1"/>
</dbReference>
<keyword evidence="1" id="KW-0677">Repeat</keyword>
<dbReference type="InterPro" id="IPR046848">
    <property type="entry name" value="E_motif"/>
</dbReference>
<dbReference type="InterPro" id="IPR046960">
    <property type="entry name" value="PPR_At4g14850-like_plant"/>
</dbReference>
<dbReference type="InterPro" id="IPR002885">
    <property type="entry name" value="PPR_rpt"/>
</dbReference>
<dbReference type="GO" id="GO:0003723">
    <property type="term" value="F:RNA binding"/>
    <property type="evidence" value="ECO:0000318"/>
    <property type="project" value="GO_Central"/>
</dbReference>
<dbReference type="EMBL" id="LFYR01002027">
    <property type="protein sequence ID" value="KMZ57749.1"/>
    <property type="molecule type" value="Genomic_DNA"/>
</dbReference>
<feature type="repeat" description="PPR" evidence="2">
    <location>
        <begin position="465"/>
        <end position="499"/>
    </location>
</feature>
<evidence type="ECO:0000259" key="3">
    <source>
        <dbReference type="Pfam" id="PF14432"/>
    </source>
</evidence>
<name>A0A0K9NLV2_ZOSMR</name>
<feature type="repeat" description="PPR" evidence="2">
    <location>
        <begin position="267"/>
        <end position="297"/>
    </location>
</feature>
<gene>
    <name evidence="4" type="ORF">ZOSMA_82G00650</name>
</gene>
<feature type="domain" description="DYW" evidence="3">
    <location>
        <begin position="686"/>
        <end position="780"/>
    </location>
</feature>
<keyword evidence="5" id="KW-1185">Reference proteome</keyword>
<dbReference type="InterPro" id="IPR032867">
    <property type="entry name" value="DYW_dom"/>
</dbReference>
<accession>A0A0K9NLV2</accession>
<evidence type="ECO:0000256" key="2">
    <source>
        <dbReference type="PROSITE-ProRule" id="PRU00708"/>
    </source>
</evidence>
<protein>
    <submittedName>
        <fullName evidence="4">Pentatricopeptide repeat protein 98</fullName>
    </submittedName>
</protein>
<comment type="caution">
    <text evidence="4">The sequence shown here is derived from an EMBL/GenBank/DDBJ whole genome shotgun (WGS) entry which is preliminary data.</text>
</comment>
<dbReference type="AlphaFoldDB" id="A0A0K9NLV2"/>
<dbReference type="Pfam" id="PF13041">
    <property type="entry name" value="PPR_2"/>
    <property type="match status" value="1"/>
</dbReference>
<dbReference type="PANTHER" id="PTHR47926:SF443">
    <property type="entry name" value="PENTATRICOPEPTIDE REPEAT-CONTAINING PROTEIN"/>
    <property type="match status" value="1"/>
</dbReference>
<dbReference type="Pfam" id="PF01535">
    <property type="entry name" value="PPR"/>
    <property type="match status" value="6"/>
</dbReference>
<evidence type="ECO:0000313" key="4">
    <source>
        <dbReference type="EMBL" id="KMZ57749.1"/>
    </source>
</evidence>
<dbReference type="GO" id="GO:0009451">
    <property type="term" value="P:RNA modification"/>
    <property type="evidence" value="ECO:0000318"/>
    <property type="project" value="GO_Central"/>
</dbReference>